<dbReference type="OrthoDB" id="9133980at2"/>
<dbReference type="InterPro" id="IPR036390">
    <property type="entry name" value="WH_DNA-bd_sf"/>
</dbReference>
<evidence type="ECO:0000259" key="6">
    <source>
        <dbReference type="PROSITE" id="PS50931"/>
    </source>
</evidence>
<dbReference type="Proteomes" id="UP000239477">
    <property type="component" value="Chromosome"/>
</dbReference>
<keyword evidence="8" id="KW-1185">Reference proteome</keyword>
<dbReference type="SUPFAM" id="SSF53850">
    <property type="entry name" value="Periplasmic binding protein-like II"/>
    <property type="match status" value="1"/>
</dbReference>
<gene>
    <name evidence="7" type="ORF">CLM73_26490</name>
</gene>
<feature type="region of interest" description="Disordered" evidence="5">
    <location>
        <begin position="301"/>
        <end position="320"/>
    </location>
</feature>
<name>A0A2S0IEA6_9BURK</name>
<reference evidence="7 8" key="1">
    <citation type="submission" date="2017-09" db="EMBL/GenBank/DDBJ databases">
        <title>Genomic, metabolic, and phenotypic characteristics of bacterial isolates from the natural microbiome of the model nematode Caenorhabditis elegans.</title>
        <authorList>
            <person name="Zimmermann J."/>
            <person name="Obeng N."/>
            <person name="Yang W."/>
            <person name="Obeng O."/>
            <person name="Kissoyan K."/>
            <person name="Pees B."/>
            <person name="Dirksen P."/>
            <person name="Hoppner M."/>
            <person name="Franke A."/>
            <person name="Rosenstiel P."/>
            <person name="Leippe M."/>
            <person name="Dierking K."/>
            <person name="Kaleta C."/>
            <person name="Schulenburg H."/>
        </authorList>
    </citation>
    <scope>NUCLEOTIDE SEQUENCE [LARGE SCALE GENOMIC DNA]</scope>
    <source>
        <strain evidence="7 8">MYb73</strain>
    </source>
</reference>
<evidence type="ECO:0000256" key="2">
    <source>
        <dbReference type="ARBA" id="ARBA00023015"/>
    </source>
</evidence>
<evidence type="ECO:0000256" key="1">
    <source>
        <dbReference type="ARBA" id="ARBA00009437"/>
    </source>
</evidence>
<sequence length="320" mass="34101">MFNRRELLLLRAMYRLDTVTAAAASVNMTQPAASALLRDMETRLGFALFSRENRRLHLTSQGRALIPEVLNALAGIEAVDRLAVDIRQGALARLDVGAVAIAASSLLPPALAGVRRAHPAVAVTVRAGTALEIIEMAVDHRIDLGIIIGSPPDIDRVSSLRLAPLGLHAVMAQDHPWAKKASLTLDEVAEAGPIVLAPALPAGRATRQALEARGLPYRPIIEAAQSSAACALAAEGLGVAIVESLGAHYAERQGLVARQLLALEDPVLAVVWSRDRAMSAPAQLLQEGLAREVQTWLSRAKARDTGLKAEPESASRYRRP</sequence>
<dbReference type="Pfam" id="PF03466">
    <property type="entry name" value="LysR_substrate"/>
    <property type="match status" value="1"/>
</dbReference>
<dbReference type="SUPFAM" id="SSF46785">
    <property type="entry name" value="Winged helix' DNA-binding domain"/>
    <property type="match status" value="1"/>
</dbReference>
<dbReference type="Pfam" id="PF00126">
    <property type="entry name" value="HTH_1"/>
    <property type="match status" value="1"/>
</dbReference>
<evidence type="ECO:0000256" key="5">
    <source>
        <dbReference type="SAM" id="MobiDB-lite"/>
    </source>
</evidence>
<evidence type="ECO:0000256" key="3">
    <source>
        <dbReference type="ARBA" id="ARBA00023125"/>
    </source>
</evidence>
<dbReference type="InterPro" id="IPR000847">
    <property type="entry name" value="LysR_HTH_N"/>
</dbReference>
<keyword evidence="2" id="KW-0805">Transcription regulation</keyword>
<evidence type="ECO:0000313" key="7">
    <source>
        <dbReference type="EMBL" id="AVJ30369.1"/>
    </source>
</evidence>
<dbReference type="InterPro" id="IPR036388">
    <property type="entry name" value="WH-like_DNA-bd_sf"/>
</dbReference>
<keyword evidence="3" id="KW-0238">DNA-binding</keyword>
<protein>
    <submittedName>
        <fullName evidence="7">LysR family transcriptional regulator</fullName>
    </submittedName>
</protein>
<evidence type="ECO:0000313" key="8">
    <source>
        <dbReference type="Proteomes" id="UP000239477"/>
    </source>
</evidence>
<organism evidence="7 8">
    <name type="scientific">Achromobacter spanius</name>
    <dbReference type="NCBI Taxonomy" id="217203"/>
    <lineage>
        <taxon>Bacteria</taxon>
        <taxon>Pseudomonadati</taxon>
        <taxon>Pseudomonadota</taxon>
        <taxon>Betaproteobacteria</taxon>
        <taxon>Burkholderiales</taxon>
        <taxon>Alcaligenaceae</taxon>
        <taxon>Achromobacter</taxon>
    </lineage>
</organism>
<dbReference type="GO" id="GO:0043565">
    <property type="term" value="F:sequence-specific DNA binding"/>
    <property type="evidence" value="ECO:0007669"/>
    <property type="project" value="TreeGrafter"/>
</dbReference>
<dbReference type="PROSITE" id="PS50931">
    <property type="entry name" value="HTH_LYSR"/>
    <property type="match status" value="1"/>
</dbReference>
<dbReference type="Gene3D" id="3.40.190.290">
    <property type="match status" value="1"/>
</dbReference>
<accession>A0A2S0IEA6</accession>
<dbReference type="InterPro" id="IPR005119">
    <property type="entry name" value="LysR_subst-bd"/>
</dbReference>
<dbReference type="RefSeq" id="WP_105240983.1">
    <property type="nucleotide sequence ID" value="NZ_CP023270.1"/>
</dbReference>
<dbReference type="PANTHER" id="PTHR30427:SF1">
    <property type="entry name" value="TRANSCRIPTIONAL ACTIVATOR PROTEIN LYSR"/>
    <property type="match status" value="1"/>
</dbReference>
<dbReference type="AlphaFoldDB" id="A0A2S0IEA6"/>
<evidence type="ECO:0000256" key="4">
    <source>
        <dbReference type="ARBA" id="ARBA00023163"/>
    </source>
</evidence>
<dbReference type="Gene3D" id="1.10.10.10">
    <property type="entry name" value="Winged helix-like DNA-binding domain superfamily/Winged helix DNA-binding domain"/>
    <property type="match status" value="1"/>
</dbReference>
<dbReference type="PANTHER" id="PTHR30427">
    <property type="entry name" value="TRANSCRIPTIONAL ACTIVATOR PROTEIN LYSR"/>
    <property type="match status" value="1"/>
</dbReference>
<keyword evidence="4" id="KW-0804">Transcription</keyword>
<feature type="domain" description="HTH lysR-type" evidence="6">
    <location>
        <begin position="19"/>
        <end position="59"/>
    </location>
</feature>
<dbReference type="EMBL" id="CP023270">
    <property type="protein sequence ID" value="AVJ30369.1"/>
    <property type="molecule type" value="Genomic_DNA"/>
</dbReference>
<comment type="similarity">
    <text evidence="1">Belongs to the LysR transcriptional regulatory family.</text>
</comment>
<proteinExistence type="inferred from homology"/>
<dbReference type="PRINTS" id="PR00039">
    <property type="entry name" value="HTHLYSR"/>
</dbReference>
<dbReference type="GO" id="GO:0003700">
    <property type="term" value="F:DNA-binding transcription factor activity"/>
    <property type="evidence" value="ECO:0007669"/>
    <property type="project" value="InterPro"/>
</dbReference>
<dbReference type="GO" id="GO:0010628">
    <property type="term" value="P:positive regulation of gene expression"/>
    <property type="evidence" value="ECO:0007669"/>
    <property type="project" value="TreeGrafter"/>
</dbReference>